<dbReference type="RefSeq" id="WP_015412336.1">
    <property type="nucleotide sequence ID" value="NZ_CP009512.1"/>
</dbReference>
<dbReference type="AlphaFoldDB" id="A0A0E3LUR5"/>
<comment type="pathway">
    <text evidence="3 4">Purine metabolism; IMP biosynthesis via de novo pathway; 5-amino-1-(5-phospho-D-ribosyl)imidazole-4-carboxylate from 5-amino-1-(5-phospho-D-ribosyl)imidazole (N5-CAIR route): step 2/2.</text>
</comment>
<proteinExistence type="inferred from homology"/>
<gene>
    <name evidence="3" type="primary">purE</name>
    <name evidence="7" type="ORF">MSMAS_2535</name>
</gene>
<dbReference type="PANTHER" id="PTHR23046:SF2">
    <property type="entry name" value="PHOSPHORIBOSYLAMINOIMIDAZOLE CARBOXYLASE"/>
    <property type="match status" value="1"/>
</dbReference>
<dbReference type="PIRSF" id="PIRSF001338">
    <property type="entry name" value="AIR_carboxylase"/>
    <property type="match status" value="1"/>
</dbReference>
<dbReference type="InterPro" id="IPR024694">
    <property type="entry name" value="PurE_prokaryotes"/>
</dbReference>
<feature type="binding site" evidence="3 5">
    <location>
        <position position="40"/>
    </location>
    <ligand>
        <name>substrate</name>
    </ligand>
</feature>
<organism evidence="7 8">
    <name type="scientific">Methanosarcina mazei S-6</name>
    <dbReference type="NCBI Taxonomy" id="213585"/>
    <lineage>
        <taxon>Archaea</taxon>
        <taxon>Methanobacteriati</taxon>
        <taxon>Methanobacteriota</taxon>
        <taxon>Stenosarchaea group</taxon>
        <taxon>Methanomicrobia</taxon>
        <taxon>Methanosarcinales</taxon>
        <taxon>Methanosarcinaceae</taxon>
        <taxon>Methanosarcina</taxon>
    </lineage>
</organism>
<dbReference type="HAMAP" id="MF_01929">
    <property type="entry name" value="PurE_classI"/>
    <property type="match status" value="1"/>
</dbReference>
<evidence type="ECO:0000313" key="8">
    <source>
        <dbReference type="Proteomes" id="UP000033097"/>
    </source>
</evidence>
<dbReference type="UniPathway" id="UPA00074">
    <property type="reaction ID" value="UER00943"/>
</dbReference>
<dbReference type="InterPro" id="IPR000031">
    <property type="entry name" value="PurE_dom"/>
</dbReference>
<dbReference type="PANTHER" id="PTHR23046">
    <property type="entry name" value="PHOSPHORIBOSYLAMINOIMIDAZOLE CARBOXYLASE CATALYTIC SUBUNIT"/>
    <property type="match status" value="1"/>
</dbReference>
<feature type="domain" description="PurE" evidence="6">
    <location>
        <begin position="2"/>
        <end position="150"/>
    </location>
</feature>
<comment type="function">
    <text evidence="3 4">Catalyzes the conversion of N5-carboxyaminoimidazole ribonucleotide (N5-CAIR) to 4-carboxy-5-aminoimidazole ribonucleotide (CAIR).</text>
</comment>
<evidence type="ECO:0000256" key="1">
    <source>
        <dbReference type="ARBA" id="ARBA00022755"/>
    </source>
</evidence>
<dbReference type="Gene3D" id="3.40.50.1970">
    <property type="match status" value="1"/>
</dbReference>
<dbReference type="EMBL" id="CP009512">
    <property type="protein sequence ID" value="AKB65731.1"/>
    <property type="molecule type" value="Genomic_DNA"/>
</dbReference>
<evidence type="ECO:0000256" key="2">
    <source>
        <dbReference type="ARBA" id="ARBA00023235"/>
    </source>
</evidence>
<dbReference type="EC" id="5.4.99.18" evidence="3 4"/>
<comment type="similarity">
    <text evidence="3">Belongs to the AIR carboxylase family. Class I subfamily.</text>
</comment>
<name>A0A0E3LUR5_METMZ</name>
<dbReference type="Pfam" id="PF00731">
    <property type="entry name" value="AIRC"/>
    <property type="match status" value="1"/>
</dbReference>
<dbReference type="InterPro" id="IPR033747">
    <property type="entry name" value="PurE_ClassI"/>
</dbReference>
<dbReference type="PATRIC" id="fig|213585.10.peg.3201"/>
<evidence type="ECO:0000256" key="4">
    <source>
        <dbReference type="PIRNR" id="PIRNR001338"/>
    </source>
</evidence>
<keyword evidence="1 3" id="KW-0658">Purine biosynthesis</keyword>
<dbReference type="GO" id="GO:0006189">
    <property type="term" value="P:'de novo' IMP biosynthetic process"/>
    <property type="evidence" value="ECO:0007669"/>
    <property type="project" value="UniProtKB-UniRule"/>
</dbReference>
<protein>
    <recommendedName>
        <fullName evidence="3 4">N5-carboxyaminoimidazole ribonucleotide mutase</fullName>
        <shortName evidence="3 4">N5-CAIR mutase</shortName>
        <ecNumber evidence="3 4">5.4.99.18</ecNumber>
    </recommendedName>
    <alternativeName>
        <fullName evidence="3">5-(carboxyamino)imidazole ribonucleotide mutase</fullName>
    </alternativeName>
</protein>
<dbReference type="GeneID" id="66136366"/>
<dbReference type="GeneID" id="24852250"/>
<comment type="catalytic activity">
    <reaction evidence="3 4">
        <text>5-carboxyamino-1-(5-phospho-D-ribosyl)imidazole + H(+) = 5-amino-1-(5-phospho-D-ribosyl)imidazole-4-carboxylate</text>
        <dbReference type="Rhea" id="RHEA:13193"/>
        <dbReference type="ChEBI" id="CHEBI:15378"/>
        <dbReference type="ChEBI" id="CHEBI:58730"/>
        <dbReference type="ChEBI" id="CHEBI:77657"/>
        <dbReference type="EC" id="5.4.99.18"/>
    </reaction>
</comment>
<dbReference type="SMART" id="SM01001">
    <property type="entry name" value="AIRC"/>
    <property type="match status" value="1"/>
</dbReference>
<evidence type="ECO:0000259" key="6">
    <source>
        <dbReference type="SMART" id="SM01001"/>
    </source>
</evidence>
<dbReference type="KEGG" id="mmj:MSMAS_2535"/>
<sequence length="169" mass="17705">MTDVVIILGSKSDKEVARKATEVFDRFGIEYTITVASAHRTPARLAEIIETAHKTDVKAFIAIAGLSAHLPGVVASSTIKPVIGVPVNSALDGIDALLSIAQMPTGIPVACVGIGRGDNAAILAVQLLAVENGELAEKLSNYRKELVEMIEKDAESLMDELVTAGRAAS</sequence>
<dbReference type="STRING" id="213585.MSMAS_2535"/>
<dbReference type="Proteomes" id="UP000033097">
    <property type="component" value="Chromosome"/>
</dbReference>
<keyword evidence="7" id="KW-0456">Lyase</keyword>
<evidence type="ECO:0000256" key="5">
    <source>
        <dbReference type="PIRSR" id="PIRSR001338-1"/>
    </source>
</evidence>
<keyword evidence="2 3" id="KW-0413">Isomerase</keyword>
<dbReference type="NCBIfam" id="TIGR01162">
    <property type="entry name" value="purE"/>
    <property type="match status" value="1"/>
</dbReference>
<dbReference type="HOGENOM" id="CLU_094982_2_0_2"/>
<dbReference type="SUPFAM" id="SSF52255">
    <property type="entry name" value="N5-CAIR mutase (phosphoribosylaminoimidazole carboxylase, PurE)"/>
    <property type="match status" value="1"/>
</dbReference>
<feature type="binding site" evidence="3 5">
    <location>
        <position position="10"/>
    </location>
    <ligand>
        <name>substrate</name>
    </ligand>
</feature>
<feature type="binding site" evidence="3 5">
    <location>
        <position position="13"/>
    </location>
    <ligand>
        <name>substrate</name>
    </ligand>
</feature>
<accession>A0A0E3LUR5</accession>
<reference evidence="7 8" key="1">
    <citation type="submission" date="2014-07" db="EMBL/GenBank/DDBJ databases">
        <title>Methanogenic archaea and the global carbon cycle.</title>
        <authorList>
            <person name="Henriksen J.R."/>
            <person name="Luke J."/>
            <person name="Reinhart S."/>
            <person name="Benedict M.N."/>
            <person name="Youngblut N.D."/>
            <person name="Metcalf M.E."/>
            <person name="Whitaker R.J."/>
            <person name="Metcalf W.W."/>
        </authorList>
    </citation>
    <scope>NUCLEOTIDE SEQUENCE [LARGE SCALE GENOMIC DNA]</scope>
    <source>
        <strain evidence="7 8">S-6</strain>
    </source>
</reference>
<evidence type="ECO:0000256" key="3">
    <source>
        <dbReference type="HAMAP-Rule" id="MF_01929"/>
    </source>
</evidence>
<dbReference type="GO" id="GO:0034023">
    <property type="term" value="F:5-(carboxyamino)imidazole ribonucleotide mutase activity"/>
    <property type="evidence" value="ECO:0007669"/>
    <property type="project" value="UniProtKB-UniRule"/>
</dbReference>
<dbReference type="GO" id="GO:0016829">
    <property type="term" value="F:lyase activity"/>
    <property type="evidence" value="ECO:0007669"/>
    <property type="project" value="UniProtKB-KW"/>
</dbReference>
<evidence type="ECO:0000313" key="7">
    <source>
        <dbReference type="EMBL" id="AKB65731.1"/>
    </source>
</evidence>